<gene>
    <name evidence="2" type="ORF">ACFOSS_12105</name>
</gene>
<keyword evidence="1" id="KW-1133">Transmembrane helix</keyword>
<feature type="transmembrane region" description="Helical" evidence="1">
    <location>
        <begin position="48"/>
        <end position="70"/>
    </location>
</feature>
<keyword evidence="3" id="KW-1185">Reference proteome</keyword>
<evidence type="ECO:0000313" key="3">
    <source>
        <dbReference type="Proteomes" id="UP001595692"/>
    </source>
</evidence>
<dbReference type="Proteomes" id="UP001595692">
    <property type="component" value="Unassembled WGS sequence"/>
</dbReference>
<reference evidence="3" key="1">
    <citation type="journal article" date="2019" name="Int. J. Syst. Evol. Microbiol.">
        <title>The Global Catalogue of Microorganisms (GCM) 10K type strain sequencing project: providing services to taxonomists for standard genome sequencing and annotation.</title>
        <authorList>
            <consortium name="The Broad Institute Genomics Platform"/>
            <consortium name="The Broad Institute Genome Sequencing Center for Infectious Disease"/>
            <person name="Wu L."/>
            <person name="Ma J."/>
        </authorList>
    </citation>
    <scope>NUCLEOTIDE SEQUENCE [LARGE SCALE GENOMIC DNA]</scope>
    <source>
        <strain evidence="3">CCUG 54939</strain>
    </source>
</reference>
<protein>
    <recommendedName>
        <fullName evidence="4">Disulfide bond formation protein DsbB</fullName>
    </recommendedName>
</protein>
<proteinExistence type="predicted"/>
<evidence type="ECO:0000313" key="2">
    <source>
        <dbReference type="EMBL" id="MFC3914208.1"/>
    </source>
</evidence>
<comment type="caution">
    <text evidence="2">The sequence shown here is derived from an EMBL/GenBank/DDBJ whole genome shotgun (WGS) entry which is preliminary data.</text>
</comment>
<accession>A0ABV8CPX3</accession>
<organism evidence="2 3">
    <name type="scientific">Pseudaeromonas sharmana</name>
    <dbReference type="NCBI Taxonomy" id="328412"/>
    <lineage>
        <taxon>Bacteria</taxon>
        <taxon>Pseudomonadati</taxon>
        <taxon>Pseudomonadota</taxon>
        <taxon>Gammaproteobacteria</taxon>
        <taxon>Aeromonadales</taxon>
        <taxon>Aeromonadaceae</taxon>
        <taxon>Pseudaeromonas</taxon>
    </lineage>
</organism>
<evidence type="ECO:0008006" key="4">
    <source>
        <dbReference type="Google" id="ProtNLM"/>
    </source>
</evidence>
<sequence>MTLKTRGWIGLACYLLAGALSKLAAVYWRQALGCPANGECYRPGWSDYYWLDGLFALWMIGLPFFLLWLWRLNRLAPPRNQKTRR</sequence>
<dbReference type="EMBL" id="JBHSAF010000014">
    <property type="protein sequence ID" value="MFC3914208.1"/>
    <property type="molecule type" value="Genomic_DNA"/>
</dbReference>
<name>A0ABV8CPX3_9GAMM</name>
<dbReference type="RefSeq" id="WP_377152840.1">
    <property type="nucleotide sequence ID" value="NZ_JBHSAF010000014.1"/>
</dbReference>
<evidence type="ECO:0000256" key="1">
    <source>
        <dbReference type="SAM" id="Phobius"/>
    </source>
</evidence>
<keyword evidence="1" id="KW-0812">Transmembrane</keyword>
<keyword evidence="1" id="KW-0472">Membrane</keyword>